<keyword evidence="2" id="KW-0732">Signal</keyword>
<dbReference type="InterPro" id="IPR028082">
    <property type="entry name" value="Peripla_BP_I"/>
</dbReference>
<sequence>MTDRTITIGSHHNLTGPGSPGDDLDALASRAYFDYVNDRGGVNGRQIIYIEKDVSNDPANAVTAVRDLVEEEEVFAIFNGSSTRIHQAVVGYLNTNKVPDLFPDSGCPCWNDPARLPYTFGWQPDFRREGKILGSYATKNFPNKKIAYFYQDDGYGRSGVAGLDTVIPPSQVVTRQTYQRDYEDVTRQARAIVQAKADVIVAYSLPSYTALLLRAQEQLGSKTQLIVNSTSSDPTTLSRFLAPSQPQNGGRKSAGALIEGIVTNTYLTPIADTSNSWVRLLKRIRDQYLPNEPVSRDMEKGVATAYSFVQALQQAGRNLTRESLVAAIERGGLSPGFGLTPLSYSRTDHGGYTGTQIATIRNGVLVPQGQPLVTDDADGPIVPYTRPQAPAPASGIPTP</sequence>
<reference evidence="6" key="1">
    <citation type="submission" date="2022-10" db="EMBL/GenBank/DDBJ databases">
        <title>The complete genomes of actinobacterial strains from the NBC collection.</title>
        <authorList>
            <person name="Joergensen T.S."/>
            <person name="Alvarez Arevalo M."/>
            <person name="Sterndorff E.B."/>
            <person name="Faurdal D."/>
            <person name="Vuksanovic O."/>
            <person name="Mourched A.-S."/>
            <person name="Charusanti P."/>
            <person name="Shaw S."/>
            <person name="Blin K."/>
            <person name="Weber T."/>
        </authorList>
    </citation>
    <scope>NUCLEOTIDE SEQUENCE</scope>
    <source>
        <strain evidence="6">NBC 00180</strain>
    </source>
</reference>
<evidence type="ECO:0000256" key="1">
    <source>
        <dbReference type="ARBA" id="ARBA00010062"/>
    </source>
</evidence>
<feature type="region of interest" description="Disordered" evidence="3">
    <location>
        <begin position="1"/>
        <end position="21"/>
    </location>
</feature>
<evidence type="ECO:0000256" key="3">
    <source>
        <dbReference type="SAM" id="MobiDB-lite"/>
    </source>
</evidence>
<dbReference type="Gene3D" id="3.40.50.2300">
    <property type="match status" value="2"/>
</dbReference>
<name>A0AAU1IA19_9ACTN</name>
<gene>
    <name evidence="5" type="ORF">OG477_00625</name>
    <name evidence="6" type="ORF">OG477_44715</name>
</gene>
<dbReference type="CDD" id="cd06343">
    <property type="entry name" value="PBP1_ABC_ligand_binding-like"/>
    <property type="match status" value="1"/>
</dbReference>
<dbReference type="InterPro" id="IPR028081">
    <property type="entry name" value="Leu-bd"/>
</dbReference>
<dbReference type="SUPFAM" id="SSF53822">
    <property type="entry name" value="Periplasmic binding protein-like I"/>
    <property type="match status" value="1"/>
</dbReference>
<feature type="domain" description="Leucine-binding protein" evidence="4">
    <location>
        <begin position="5"/>
        <end position="361"/>
    </location>
</feature>
<organism evidence="6">
    <name type="scientific">Streptomyces sp. NBC_00180</name>
    <dbReference type="NCBI Taxonomy" id="2903632"/>
    <lineage>
        <taxon>Bacteria</taxon>
        <taxon>Bacillati</taxon>
        <taxon>Actinomycetota</taxon>
        <taxon>Actinomycetes</taxon>
        <taxon>Kitasatosporales</taxon>
        <taxon>Streptomycetaceae</taxon>
        <taxon>Streptomyces</taxon>
    </lineage>
</organism>
<dbReference type="AlphaFoldDB" id="A0AAU1IA19"/>
<dbReference type="Pfam" id="PF13458">
    <property type="entry name" value="Peripla_BP_6"/>
    <property type="match status" value="1"/>
</dbReference>
<feature type="compositionally biased region" description="Polar residues" evidence="3">
    <location>
        <begin position="1"/>
        <end position="13"/>
    </location>
</feature>
<accession>A0AAU1IA19</accession>
<dbReference type="EMBL" id="CP108140">
    <property type="protein sequence ID" value="WTP91848.1"/>
    <property type="molecule type" value="Genomic_DNA"/>
</dbReference>
<evidence type="ECO:0000313" key="6">
    <source>
        <dbReference type="EMBL" id="WTP91848.1"/>
    </source>
</evidence>
<evidence type="ECO:0000256" key="2">
    <source>
        <dbReference type="ARBA" id="ARBA00022729"/>
    </source>
</evidence>
<evidence type="ECO:0000313" key="5">
    <source>
        <dbReference type="EMBL" id="WTP83989.1"/>
    </source>
</evidence>
<comment type="similarity">
    <text evidence="1">Belongs to the leucine-binding protein family.</text>
</comment>
<dbReference type="PANTHER" id="PTHR47235:SF1">
    <property type="entry name" value="BLR6548 PROTEIN"/>
    <property type="match status" value="1"/>
</dbReference>
<evidence type="ECO:0000259" key="4">
    <source>
        <dbReference type="Pfam" id="PF13458"/>
    </source>
</evidence>
<dbReference type="EMBL" id="CP108140">
    <property type="protein sequence ID" value="WTP83989.1"/>
    <property type="molecule type" value="Genomic_DNA"/>
</dbReference>
<proteinExistence type="inferred from homology"/>
<protein>
    <submittedName>
        <fullName evidence="6">ABC transporter substrate-binding protein</fullName>
    </submittedName>
</protein>
<dbReference type="PANTHER" id="PTHR47235">
    <property type="entry name" value="BLR6548 PROTEIN"/>
    <property type="match status" value="1"/>
</dbReference>